<comment type="caution">
    <text evidence="2">The sequence shown here is derived from an EMBL/GenBank/DDBJ whole genome shotgun (WGS) entry which is preliminary data.</text>
</comment>
<dbReference type="RefSeq" id="WP_307272574.1">
    <property type="nucleotide sequence ID" value="NZ_JAUSVX010000004.1"/>
</dbReference>
<dbReference type="InterPro" id="IPR023296">
    <property type="entry name" value="Glyco_hydro_beta-prop_sf"/>
</dbReference>
<proteinExistence type="predicted"/>
<organism evidence="2 3">
    <name type="scientific">Labrys wisconsinensis</name>
    <dbReference type="NCBI Taxonomy" id="425677"/>
    <lineage>
        <taxon>Bacteria</taxon>
        <taxon>Pseudomonadati</taxon>
        <taxon>Pseudomonadota</taxon>
        <taxon>Alphaproteobacteria</taxon>
        <taxon>Hyphomicrobiales</taxon>
        <taxon>Xanthobacteraceae</taxon>
        <taxon>Labrys</taxon>
    </lineage>
</organism>
<name>A0ABU0J5Z3_9HYPH</name>
<accession>A0ABU0J5Z3</accession>
<evidence type="ECO:0000313" key="2">
    <source>
        <dbReference type="EMBL" id="MDQ0469673.1"/>
    </source>
</evidence>
<feature type="signal peptide" evidence="1">
    <location>
        <begin position="1"/>
        <end position="32"/>
    </location>
</feature>
<dbReference type="EMBL" id="JAUSVX010000004">
    <property type="protein sequence ID" value="MDQ0469673.1"/>
    <property type="molecule type" value="Genomic_DNA"/>
</dbReference>
<keyword evidence="3" id="KW-1185">Reference proteome</keyword>
<evidence type="ECO:0000256" key="1">
    <source>
        <dbReference type="SAM" id="SignalP"/>
    </source>
</evidence>
<dbReference type="Proteomes" id="UP001242480">
    <property type="component" value="Unassembled WGS sequence"/>
</dbReference>
<gene>
    <name evidence="2" type="ORF">QO011_002689</name>
</gene>
<evidence type="ECO:0008006" key="4">
    <source>
        <dbReference type="Google" id="ProtNLM"/>
    </source>
</evidence>
<keyword evidence="1" id="KW-0732">Signal</keyword>
<feature type="chain" id="PRO_5047060121" description="Exo-alpha-sialidase" evidence="1">
    <location>
        <begin position="33"/>
        <end position="488"/>
    </location>
</feature>
<reference evidence="2 3" key="1">
    <citation type="submission" date="2023-07" db="EMBL/GenBank/DDBJ databases">
        <title>Genomic Encyclopedia of Type Strains, Phase IV (KMG-IV): sequencing the most valuable type-strain genomes for metagenomic binning, comparative biology and taxonomic classification.</title>
        <authorList>
            <person name="Goeker M."/>
        </authorList>
    </citation>
    <scope>NUCLEOTIDE SEQUENCE [LARGE SCALE GENOMIC DNA]</scope>
    <source>
        <strain evidence="2 3">DSM 19619</strain>
    </source>
</reference>
<evidence type="ECO:0000313" key="3">
    <source>
        <dbReference type="Proteomes" id="UP001242480"/>
    </source>
</evidence>
<protein>
    <recommendedName>
        <fullName evidence="4">Exo-alpha-sialidase</fullName>
    </recommendedName>
</protein>
<dbReference type="SUPFAM" id="SSF75005">
    <property type="entry name" value="Arabinanase/levansucrase/invertase"/>
    <property type="match status" value="1"/>
</dbReference>
<sequence>MFRRQGLLIRILPVSVLALGLSAAVVPRAASAAPPCAAYIRIRVGLPHVVRGPAADTVDNRLTEIRLPDGRFRGFVAHGTTRAIDGRDPMDMGGPARPVLGPGARGGYAACGRWLDHAEPAGAEILGFVHDETACDYPAGQTHKSMSIATSGDHGLTWRDLGQIITGSDAPAAGRDTGEGDCAVVDGRDGFFYAYCVRSGDGSLIVARAPVSSPGPGQWRKYADGRWDQPGLGGDAARLANGSGASVARWTTTGDFVLTGWVRGGLGLFLSADRTTLVPVPEPLLAVDSGVWRRPAPSELIAYPVLLDARTGANQLSDAWLLAYAYWPPGGRHDEEYLVLRSVDVSALPSPLAPQVGVLLARWHDAALHDRWSTTGPVPGDGSAYRLEARSGYLMTAPDARRPSVELEDCVSERPGHPDHLLAEKGFCAAHAYRRLRTAGWVYAQAEPETVPLYRCYDAGDQSHFASNLPDCEGLGTDERLLGYALRQ</sequence>